<organism evidence="1 2">
    <name type="scientific">Mycena pura</name>
    <dbReference type="NCBI Taxonomy" id="153505"/>
    <lineage>
        <taxon>Eukaryota</taxon>
        <taxon>Fungi</taxon>
        <taxon>Dikarya</taxon>
        <taxon>Basidiomycota</taxon>
        <taxon>Agaricomycotina</taxon>
        <taxon>Agaricomycetes</taxon>
        <taxon>Agaricomycetidae</taxon>
        <taxon>Agaricales</taxon>
        <taxon>Marasmiineae</taxon>
        <taxon>Mycenaceae</taxon>
        <taxon>Mycena</taxon>
    </lineage>
</organism>
<reference evidence="1" key="1">
    <citation type="submission" date="2023-03" db="EMBL/GenBank/DDBJ databases">
        <title>Massive genome expansion in bonnet fungi (Mycena s.s.) driven by repeated elements and novel gene families across ecological guilds.</title>
        <authorList>
            <consortium name="Lawrence Berkeley National Laboratory"/>
            <person name="Harder C.B."/>
            <person name="Miyauchi S."/>
            <person name="Viragh M."/>
            <person name="Kuo A."/>
            <person name="Thoen E."/>
            <person name="Andreopoulos B."/>
            <person name="Lu D."/>
            <person name="Skrede I."/>
            <person name="Drula E."/>
            <person name="Henrissat B."/>
            <person name="Morin E."/>
            <person name="Kohler A."/>
            <person name="Barry K."/>
            <person name="LaButti K."/>
            <person name="Morin E."/>
            <person name="Salamov A."/>
            <person name="Lipzen A."/>
            <person name="Mereny Z."/>
            <person name="Hegedus B."/>
            <person name="Baldrian P."/>
            <person name="Stursova M."/>
            <person name="Weitz H."/>
            <person name="Taylor A."/>
            <person name="Grigoriev I.V."/>
            <person name="Nagy L.G."/>
            <person name="Martin F."/>
            <person name="Kauserud H."/>
        </authorList>
    </citation>
    <scope>NUCLEOTIDE SEQUENCE</scope>
    <source>
        <strain evidence="1">9144</strain>
    </source>
</reference>
<name>A0AAD6YJP3_9AGAR</name>
<proteinExistence type="predicted"/>
<evidence type="ECO:0000313" key="2">
    <source>
        <dbReference type="Proteomes" id="UP001219525"/>
    </source>
</evidence>
<keyword evidence="2" id="KW-1185">Reference proteome</keyword>
<dbReference type="AlphaFoldDB" id="A0AAD6YJP3"/>
<evidence type="ECO:0000313" key="1">
    <source>
        <dbReference type="EMBL" id="KAJ7216092.1"/>
    </source>
</evidence>
<protein>
    <submittedName>
        <fullName evidence="1">Uncharacterized protein</fullName>
    </submittedName>
</protein>
<accession>A0AAD6YJP3</accession>
<sequence>MSSGLYLPVKRPVRKRISTGETCRYMRLPMVVNPNLRYSKKQVSETARARSWHALEPALGGLVTVWRGAPQAREWVKSSQRATGDSMAYANQRGRTGRRSEEKGRDAFDVVVTCGSIESETYYFFRTCVVNGLTRLTHWGRFQLLLIILPGRRLAPWGGGSFLMVREVSTSGVPTQIVRVLLRRRTRLCRRGLLLHGPGGAQDEEAVRSLRCTDVLRGGKRVK</sequence>
<comment type="caution">
    <text evidence="1">The sequence shown here is derived from an EMBL/GenBank/DDBJ whole genome shotgun (WGS) entry which is preliminary data.</text>
</comment>
<dbReference type="Proteomes" id="UP001219525">
    <property type="component" value="Unassembled WGS sequence"/>
</dbReference>
<dbReference type="EMBL" id="JARJCW010000016">
    <property type="protein sequence ID" value="KAJ7216092.1"/>
    <property type="molecule type" value="Genomic_DNA"/>
</dbReference>
<gene>
    <name evidence="1" type="ORF">GGX14DRAFT_391756</name>
</gene>